<protein>
    <submittedName>
        <fullName evidence="5">Leucine Rich repeat-containing domain protein</fullName>
    </submittedName>
</protein>
<evidence type="ECO:0000256" key="1">
    <source>
        <dbReference type="ARBA" id="ARBA00022614"/>
    </source>
</evidence>
<feature type="compositionally biased region" description="Polar residues" evidence="4">
    <location>
        <begin position="723"/>
        <end position="760"/>
    </location>
</feature>
<dbReference type="OrthoDB" id="10034042at2759"/>
<feature type="region of interest" description="Disordered" evidence="4">
    <location>
        <begin position="679"/>
        <end position="776"/>
    </location>
</feature>
<evidence type="ECO:0000313" key="6">
    <source>
        <dbReference type="Proteomes" id="UP000252519"/>
    </source>
</evidence>
<dbReference type="Gene3D" id="3.80.10.10">
    <property type="entry name" value="Ribonuclease Inhibitor"/>
    <property type="match status" value="3"/>
</dbReference>
<feature type="compositionally biased region" description="Polar residues" evidence="4">
    <location>
        <begin position="559"/>
        <end position="572"/>
    </location>
</feature>
<dbReference type="InterPro" id="IPR032675">
    <property type="entry name" value="LRR_dom_sf"/>
</dbReference>
<dbReference type="EMBL" id="JOJR01000208">
    <property type="protein sequence ID" value="RCN42137.1"/>
    <property type="molecule type" value="Genomic_DNA"/>
</dbReference>
<organism evidence="5 6">
    <name type="scientific">Ancylostoma caninum</name>
    <name type="common">Dog hookworm</name>
    <dbReference type="NCBI Taxonomy" id="29170"/>
    <lineage>
        <taxon>Eukaryota</taxon>
        <taxon>Metazoa</taxon>
        <taxon>Ecdysozoa</taxon>
        <taxon>Nematoda</taxon>
        <taxon>Chromadorea</taxon>
        <taxon>Rhabditida</taxon>
        <taxon>Rhabditina</taxon>
        <taxon>Rhabditomorpha</taxon>
        <taxon>Strongyloidea</taxon>
        <taxon>Ancylostomatidae</taxon>
        <taxon>Ancylostomatinae</taxon>
        <taxon>Ancylostoma</taxon>
    </lineage>
</organism>
<evidence type="ECO:0000256" key="4">
    <source>
        <dbReference type="SAM" id="MobiDB-lite"/>
    </source>
</evidence>
<keyword evidence="6" id="KW-1185">Reference proteome</keyword>
<dbReference type="SUPFAM" id="SSF52047">
    <property type="entry name" value="RNI-like"/>
    <property type="match status" value="1"/>
</dbReference>
<dbReference type="InterPro" id="IPR001611">
    <property type="entry name" value="Leu-rich_rpt"/>
</dbReference>
<keyword evidence="1" id="KW-0433">Leucine-rich repeat</keyword>
<feature type="compositionally biased region" description="Polar residues" evidence="4">
    <location>
        <begin position="636"/>
        <end position="645"/>
    </location>
</feature>
<feature type="compositionally biased region" description="Basic and acidic residues" evidence="4">
    <location>
        <begin position="484"/>
        <end position="496"/>
    </location>
</feature>
<dbReference type="AlphaFoldDB" id="A0A368GH14"/>
<feature type="region of interest" description="Disordered" evidence="4">
    <location>
        <begin position="559"/>
        <end position="584"/>
    </location>
</feature>
<dbReference type="Proteomes" id="UP000252519">
    <property type="component" value="Unassembled WGS sequence"/>
</dbReference>
<feature type="compositionally biased region" description="Low complexity" evidence="4">
    <location>
        <begin position="617"/>
        <end position="630"/>
    </location>
</feature>
<dbReference type="SMART" id="SM00368">
    <property type="entry name" value="LRR_RI"/>
    <property type="match status" value="5"/>
</dbReference>
<proteinExistence type="inferred from homology"/>
<dbReference type="Pfam" id="PF13516">
    <property type="entry name" value="LRR_6"/>
    <property type="match status" value="2"/>
</dbReference>
<dbReference type="STRING" id="29170.A0A368GH14"/>
<feature type="compositionally biased region" description="Basic and acidic residues" evidence="4">
    <location>
        <begin position="694"/>
        <end position="704"/>
    </location>
</feature>
<comment type="similarity">
    <text evidence="3">Belongs to the PPP1R37 family.</text>
</comment>
<dbReference type="InterPro" id="IPR051279">
    <property type="entry name" value="PP1-Reg/Actin-Interact_Protein"/>
</dbReference>
<feature type="region of interest" description="Disordered" evidence="4">
    <location>
        <begin position="465"/>
        <end position="531"/>
    </location>
</feature>
<accession>A0A368GH14</accession>
<dbReference type="PANTHER" id="PTHR24112:SF9">
    <property type="entry name" value="PROTEIN PHOSPHATASE 1 REGULATORY SUBUNIT 37"/>
    <property type="match status" value="1"/>
</dbReference>
<evidence type="ECO:0000313" key="5">
    <source>
        <dbReference type="EMBL" id="RCN42137.1"/>
    </source>
</evidence>
<name>A0A368GH14_ANCCA</name>
<keyword evidence="2" id="KW-0677">Repeat</keyword>
<dbReference type="PANTHER" id="PTHR24112">
    <property type="entry name" value="LEUCINE-RICH REPEAT, ISOFORM F-RELATED"/>
    <property type="match status" value="1"/>
</dbReference>
<evidence type="ECO:0000256" key="3">
    <source>
        <dbReference type="ARBA" id="ARBA00038315"/>
    </source>
</evidence>
<feature type="region of interest" description="Disordered" evidence="4">
    <location>
        <begin position="617"/>
        <end position="648"/>
    </location>
</feature>
<evidence type="ECO:0000256" key="2">
    <source>
        <dbReference type="ARBA" id="ARBA00022737"/>
    </source>
</evidence>
<gene>
    <name evidence="5" type="ORF">ANCCAN_11879</name>
</gene>
<feature type="compositionally biased region" description="Low complexity" evidence="4">
    <location>
        <begin position="497"/>
        <end position="511"/>
    </location>
</feature>
<sequence length="898" mass="98181">MVRSDDDVQISKCSHERKVRFDDDQLISGYCEASAPTFASTEEAQCAGCKGGPDVEEILKSYRRACQKAGIPTITSVERQVEKLQRSSCIRQEVFSLKGERVSAAQMEALEEVFRRVQFDTLDFEYTFLDDDAAIALSEMFEFYESALKLNLSFNKQITIRGWTDVFKAVKNSNSLQMLNLRYTSLSEKSLSALCRMLRGTPQPVLGCLHLENVNLFGRNLYSLVCALKFNTVLKELYLGENSIQSADGAHLYQLILNNFTIQMIDLRNNQLGVVLFLRIVALESRYTKDGGVAKMCEALRNPEVIKKSSLTALVLWNNKITAAGMDSVAAALCENPHLETLNIGSNQLGEAGVHRLRPALGGNGSNLRRLGLQNTQMTCQSAILLAECLADNSTLIRVDLRDNPGIGSAGLLAIHSAMKINGSISLLNLDQSCIVATNVKVRAYQEDFRRYYEDIKRYCERNKLAAQQKSDESPEVAAVETTIKSEEPDGGEEHTPSSSAPAEPVAPAEVDLSPSHCQPPPSASSGCSKAKKKFMRSSSLTCAETVADINERIQVMAGSSNSLDETNSDSTKTIKKASASTHGSLGLAEWGSLPAIPQASDTTKPVVRKLRRFSVSPSSSTFDVTTTSSKPAASPVQQVPNRPTSLAIGIPDANKVIEGPLSAPVMQSLSLPEAVAAWSPIPKKATVDVNPAVEEKTSEEKPLVAEQLPSPQQKSAAKEETSSQPVTSIENSEGETNTGPLLSSSCQNEKIESTEQQQESDSRASSEEPRVPSEEDIMKDVRVVIADLVNYVVYEETSTIERKRSLLLQTTAFSDRELGSLRGVLEESPQGKNVITPSRMVNIAEEVAEETDEMVVSAVVRSLIREVLKREKEELRNTLDRRRRRTGVATSSSSTPV</sequence>
<dbReference type="CDD" id="cd00116">
    <property type="entry name" value="LRR_RI"/>
    <property type="match status" value="1"/>
</dbReference>
<reference evidence="5 6" key="1">
    <citation type="submission" date="2014-10" db="EMBL/GenBank/DDBJ databases">
        <title>Draft genome of the hookworm Ancylostoma caninum.</title>
        <authorList>
            <person name="Mitreva M."/>
        </authorList>
    </citation>
    <scope>NUCLEOTIDE SEQUENCE [LARGE SCALE GENOMIC DNA]</scope>
    <source>
        <strain evidence="5 6">Baltimore</strain>
    </source>
</reference>
<feature type="compositionally biased region" description="Basic and acidic residues" evidence="4">
    <location>
        <begin position="761"/>
        <end position="776"/>
    </location>
</feature>
<comment type="caution">
    <text evidence="5">The sequence shown here is derived from an EMBL/GenBank/DDBJ whole genome shotgun (WGS) entry which is preliminary data.</text>
</comment>